<dbReference type="AlphaFoldDB" id="A0AAV8SUX4"/>
<evidence type="ECO:0000256" key="1">
    <source>
        <dbReference type="SAM" id="MobiDB-lite"/>
    </source>
</evidence>
<dbReference type="PANTHER" id="PTHR34199:SF2">
    <property type="entry name" value="NUMOD3 MOTIF FAMILY PROTEIN, EXPRESSED"/>
    <property type="match status" value="1"/>
</dbReference>
<dbReference type="PANTHER" id="PTHR34199">
    <property type="entry name" value="NUMOD3 MOTIF FAMILY PROTEIN, EXPRESSED"/>
    <property type="match status" value="1"/>
</dbReference>
<dbReference type="Pfam" id="PF07460">
    <property type="entry name" value="NUMOD3"/>
    <property type="match status" value="1"/>
</dbReference>
<accession>A0AAV8SUX4</accession>
<feature type="region of interest" description="Disordered" evidence="1">
    <location>
        <begin position="243"/>
        <end position="264"/>
    </location>
</feature>
<dbReference type="GO" id="GO:0003677">
    <property type="term" value="F:DNA binding"/>
    <property type="evidence" value="ECO:0007669"/>
    <property type="project" value="InterPro"/>
</dbReference>
<evidence type="ECO:0000313" key="4">
    <source>
        <dbReference type="Proteomes" id="UP001159364"/>
    </source>
</evidence>
<dbReference type="EMBL" id="JAIWQS010000009">
    <property type="protein sequence ID" value="KAJ8755806.1"/>
    <property type="molecule type" value="Genomic_DNA"/>
</dbReference>
<feature type="domain" description="Nuclease associated modular" evidence="2">
    <location>
        <begin position="123"/>
        <end position="149"/>
    </location>
</feature>
<keyword evidence="4" id="KW-1185">Reference proteome</keyword>
<feature type="region of interest" description="Disordered" evidence="1">
    <location>
        <begin position="292"/>
        <end position="344"/>
    </location>
</feature>
<gene>
    <name evidence="3" type="ORF">K2173_024351</name>
</gene>
<reference evidence="3 4" key="1">
    <citation type="submission" date="2021-09" db="EMBL/GenBank/DDBJ databases">
        <title>Genomic insights and catalytic innovation underlie evolution of tropane alkaloids biosynthesis.</title>
        <authorList>
            <person name="Wang Y.-J."/>
            <person name="Tian T."/>
            <person name="Huang J.-P."/>
            <person name="Huang S.-X."/>
        </authorList>
    </citation>
    <scope>NUCLEOTIDE SEQUENCE [LARGE SCALE GENOMIC DNA]</scope>
    <source>
        <strain evidence="3">KIB-2018</strain>
        <tissue evidence="3">Leaf</tissue>
    </source>
</reference>
<organism evidence="3 4">
    <name type="scientific">Erythroxylum novogranatense</name>
    <dbReference type="NCBI Taxonomy" id="1862640"/>
    <lineage>
        <taxon>Eukaryota</taxon>
        <taxon>Viridiplantae</taxon>
        <taxon>Streptophyta</taxon>
        <taxon>Embryophyta</taxon>
        <taxon>Tracheophyta</taxon>
        <taxon>Spermatophyta</taxon>
        <taxon>Magnoliopsida</taxon>
        <taxon>eudicotyledons</taxon>
        <taxon>Gunneridae</taxon>
        <taxon>Pentapetalae</taxon>
        <taxon>rosids</taxon>
        <taxon>fabids</taxon>
        <taxon>Malpighiales</taxon>
        <taxon>Erythroxylaceae</taxon>
        <taxon>Erythroxylum</taxon>
    </lineage>
</organism>
<evidence type="ECO:0000259" key="2">
    <source>
        <dbReference type="Pfam" id="PF07460"/>
    </source>
</evidence>
<feature type="compositionally biased region" description="Polar residues" evidence="1">
    <location>
        <begin position="316"/>
        <end position="326"/>
    </location>
</feature>
<dbReference type="Proteomes" id="UP001159364">
    <property type="component" value="Linkage Group LG09"/>
</dbReference>
<feature type="compositionally biased region" description="Basic residues" evidence="1">
    <location>
        <begin position="248"/>
        <end position="259"/>
    </location>
</feature>
<dbReference type="InterPro" id="IPR003611">
    <property type="entry name" value="NUMOD3"/>
</dbReference>
<sequence>MPLLDIVFSQASSKYHLGPLRAQFLIPCKGLSRPFTFGDSKRLLSVWTSLQLPKTVDPHRRSKLWITAVTTLEPKCLVSEEDGSKIYKDIQLDADSDSSVAQVESSNSEWVDLDDRERLRRIRISKANKGNTPWNKGRKHSAETRQKIRERTRLAMQNPKVKMKLVNLGHAQSEETRLKIGVGVRMGWQKRREKQTMQETCYFEWQNLIAEASRNGYSGEEELQWDSYKTLSEKLEQEWLESIERRKSMPRPKGSKRAPKSLEQRRKIAEAIAAKWADPGYRERVCSALSKYHGTPVGTKPKPRRKPRAKQDTRKTMVSNSNNSPGNDPADQPERKKLRRSKMPLYKDPLASSKLEMLKNIRAKRTVTETKKSEAIERARFVSISWIPQNMNESTHCSYYNILVLSEQSNLMLYHTPRRLLIAEAQKAAKALEVAAAKSPVAQASLVETRRLIAEAMQLVESIDPRNVIRNENDHDASLAARVPTIEIESEEGVGKGSSSDAGLWEVNGSKLLVSAEEEKTNLTKFTFHDVLNGDQKEFVAKSPNGYGLSQLSLNTLIQESNSAHQTVSLKLNGVHKSGNISLVNGSKAKLLKEGTSARTVPSTKKWIRGRLVEVTEGDQS</sequence>
<proteinExistence type="predicted"/>
<protein>
    <recommendedName>
        <fullName evidence="2">Nuclease associated modular domain-containing protein</fullName>
    </recommendedName>
</protein>
<comment type="caution">
    <text evidence="3">The sequence shown here is derived from an EMBL/GenBank/DDBJ whole genome shotgun (WGS) entry which is preliminary data.</text>
</comment>
<evidence type="ECO:0000313" key="3">
    <source>
        <dbReference type="EMBL" id="KAJ8755806.1"/>
    </source>
</evidence>
<name>A0AAV8SUX4_9ROSI</name>